<feature type="region of interest" description="Disordered" evidence="1">
    <location>
        <begin position="1"/>
        <end position="115"/>
    </location>
</feature>
<reference evidence="2 3" key="1">
    <citation type="journal article" date="2015" name="Genome Biol. Evol.">
        <title>Phylogenomic analyses indicate that early fungi evolved digesting cell walls of algal ancestors of land plants.</title>
        <authorList>
            <person name="Chang Y."/>
            <person name="Wang S."/>
            <person name="Sekimoto S."/>
            <person name="Aerts A.L."/>
            <person name="Choi C."/>
            <person name="Clum A."/>
            <person name="LaButti K.M."/>
            <person name="Lindquist E.A."/>
            <person name="Yee Ngan C."/>
            <person name="Ohm R.A."/>
            <person name="Salamov A.A."/>
            <person name="Grigoriev I.V."/>
            <person name="Spatafora J.W."/>
            <person name="Berbee M.L."/>
        </authorList>
    </citation>
    <scope>NUCLEOTIDE SEQUENCE [LARGE SCALE GENOMIC DNA]</scope>
    <source>
        <strain evidence="2 3">JEL478</strain>
    </source>
</reference>
<evidence type="ECO:0000313" key="2">
    <source>
        <dbReference type="EMBL" id="KXS21004.1"/>
    </source>
</evidence>
<dbReference type="Proteomes" id="UP000070544">
    <property type="component" value="Unassembled WGS sequence"/>
</dbReference>
<dbReference type="EMBL" id="KQ965734">
    <property type="protein sequence ID" value="KXS21004.1"/>
    <property type="molecule type" value="Genomic_DNA"/>
</dbReference>
<gene>
    <name evidence="2" type="ORF">M427DRAFT_66345</name>
</gene>
<dbReference type="AlphaFoldDB" id="A0A139AWC1"/>
<evidence type="ECO:0000256" key="1">
    <source>
        <dbReference type="SAM" id="MobiDB-lite"/>
    </source>
</evidence>
<sequence length="224" mass="24635">MNASDRNPRDRSSGAQSSRRDPSKLSPPSIPTRFQTFVVARDSPKGFNSSVRRFETPEYQGDALAGPGYYHPQTTQNASSAKPSEKSHDPSFVSKSHRFVPTPSPALRGAPGPGSYEVAHDPRWSYFLQRKGNRVFAGRVVSGGKEAERGDAVLGMDTNKKSTPGPGEYDVGNEPPQQSLKLKEFRRKQKEIAERRHAFKTALVAEETGHAVHQHHHGPKAVAQ</sequence>
<evidence type="ECO:0000313" key="3">
    <source>
        <dbReference type="Proteomes" id="UP000070544"/>
    </source>
</evidence>
<dbReference type="OrthoDB" id="186871at2759"/>
<dbReference type="InterPro" id="IPR010736">
    <property type="entry name" value="SHIPPO-rpt"/>
</dbReference>
<name>A0A139AWC1_GONPJ</name>
<accession>A0A139AWC1</accession>
<protein>
    <submittedName>
        <fullName evidence="2">Uncharacterized protein</fullName>
    </submittedName>
</protein>
<organism evidence="2 3">
    <name type="scientific">Gonapodya prolifera (strain JEL478)</name>
    <name type="common">Monoblepharis prolifera</name>
    <dbReference type="NCBI Taxonomy" id="1344416"/>
    <lineage>
        <taxon>Eukaryota</taxon>
        <taxon>Fungi</taxon>
        <taxon>Fungi incertae sedis</taxon>
        <taxon>Chytridiomycota</taxon>
        <taxon>Chytridiomycota incertae sedis</taxon>
        <taxon>Monoblepharidomycetes</taxon>
        <taxon>Monoblepharidales</taxon>
        <taxon>Gonapodyaceae</taxon>
        <taxon>Gonapodya</taxon>
    </lineage>
</organism>
<keyword evidence="3" id="KW-1185">Reference proteome</keyword>
<feature type="compositionally biased region" description="Polar residues" evidence="1">
    <location>
        <begin position="72"/>
        <end position="82"/>
    </location>
</feature>
<feature type="compositionally biased region" description="Basic and acidic residues" evidence="1">
    <location>
        <begin position="1"/>
        <end position="23"/>
    </location>
</feature>
<proteinExistence type="predicted"/>
<dbReference type="Pfam" id="PF07004">
    <property type="entry name" value="SHIPPO-rpt"/>
    <property type="match status" value="3"/>
</dbReference>
<feature type="region of interest" description="Disordered" evidence="1">
    <location>
        <begin position="148"/>
        <end position="177"/>
    </location>
</feature>